<gene>
    <name evidence="1" type="ORF">RM543_08090</name>
</gene>
<dbReference type="Proteomes" id="UP001265259">
    <property type="component" value="Unassembled WGS sequence"/>
</dbReference>
<dbReference type="RefSeq" id="WP_311690396.1">
    <property type="nucleotide sequence ID" value="NZ_JAVRHL010000002.1"/>
</dbReference>
<dbReference type="EMBL" id="JAVRHL010000002">
    <property type="protein sequence ID" value="MDT0682642.1"/>
    <property type="molecule type" value="Genomic_DNA"/>
</dbReference>
<reference evidence="1 2" key="1">
    <citation type="submission" date="2023-09" db="EMBL/GenBank/DDBJ databases">
        <authorList>
            <person name="Rey-Velasco X."/>
        </authorList>
    </citation>
    <scope>NUCLEOTIDE SEQUENCE [LARGE SCALE GENOMIC DNA]</scope>
    <source>
        <strain evidence="1 2">F158</strain>
    </source>
</reference>
<accession>A0ABU3DFZ5</accession>
<keyword evidence="2" id="KW-1185">Reference proteome</keyword>
<proteinExistence type="predicted"/>
<comment type="caution">
    <text evidence="1">The sequence shown here is derived from an EMBL/GenBank/DDBJ whole genome shotgun (WGS) entry which is preliminary data.</text>
</comment>
<name>A0ABU3DFZ5_9RHOB</name>
<protein>
    <submittedName>
        <fullName evidence="1">Uncharacterized protein</fullName>
    </submittedName>
</protein>
<evidence type="ECO:0000313" key="1">
    <source>
        <dbReference type="EMBL" id="MDT0682642.1"/>
    </source>
</evidence>
<organism evidence="1 2">
    <name type="scientific">Tropicimonas omnivorans</name>
    <dbReference type="NCBI Taxonomy" id="3075590"/>
    <lineage>
        <taxon>Bacteria</taxon>
        <taxon>Pseudomonadati</taxon>
        <taxon>Pseudomonadota</taxon>
        <taxon>Alphaproteobacteria</taxon>
        <taxon>Rhodobacterales</taxon>
        <taxon>Roseobacteraceae</taxon>
        <taxon>Tropicimonas</taxon>
    </lineage>
</organism>
<sequence>MIDLPDYYFRIRENGAMVFRVDTENRQRRIEMDQIAVVNIRNGEVKPHGDRTLSETDIATIRNWMEERRKVLSFRDLDDIHRAIDHLNLTAQWAQSRATDEQLENVTDALLLAMHDLRCVLVRKKADRLTKSRQEAGEAE</sequence>
<evidence type="ECO:0000313" key="2">
    <source>
        <dbReference type="Proteomes" id="UP001265259"/>
    </source>
</evidence>